<feature type="signal peptide" evidence="1">
    <location>
        <begin position="1"/>
        <end position="21"/>
    </location>
</feature>
<keyword evidence="4" id="KW-1185">Reference proteome</keyword>
<dbReference type="Pfam" id="PF13648">
    <property type="entry name" value="Lipocalin_4"/>
    <property type="match status" value="1"/>
</dbReference>
<name>A0ABW5M9Y0_9BACT</name>
<protein>
    <submittedName>
        <fullName evidence="3">Lipocalin family protein</fullName>
    </submittedName>
</protein>
<evidence type="ECO:0000313" key="4">
    <source>
        <dbReference type="Proteomes" id="UP001597469"/>
    </source>
</evidence>
<evidence type="ECO:0000256" key="1">
    <source>
        <dbReference type="SAM" id="SignalP"/>
    </source>
</evidence>
<dbReference type="RefSeq" id="WP_381526930.1">
    <property type="nucleotide sequence ID" value="NZ_JBHULN010000021.1"/>
</dbReference>
<feature type="chain" id="PRO_5045379946" evidence="1">
    <location>
        <begin position="22"/>
        <end position="151"/>
    </location>
</feature>
<comment type="caution">
    <text evidence="3">The sequence shown here is derived from an EMBL/GenBank/DDBJ whole genome shotgun (WGS) entry which is preliminary data.</text>
</comment>
<reference evidence="4" key="1">
    <citation type="journal article" date="2019" name="Int. J. Syst. Evol. Microbiol.">
        <title>The Global Catalogue of Microorganisms (GCM) 10K type strain sequencing project: providing services to taxonomists for standard genome sequencing and annotation.</title>
        <authorList>
            <consortium name="The Broad Institute Genomics Platform"/>
            <consortium name="The Broad Institute Genome Sequencing Center for Infectious Disease"/>
            <person name="Wu L."/>
            <person name="Ma J."/>
        </authorList>
    </citation>
    <scope>NUCLEOTIDE SEQUENCE [LARGE SCALE GENOMIC DNA]</scope>
    <source>
        <strain evidence="4">KCTC 42805</strain>
    </source>
</reference>
<dbReference type="Proteomes" id="UP001597469">
    <property type="component" value="Unassembled WGS sequence"/>
</dbReference>
<dbReference type="InterPro" id="IPR024311">
    <property type="entry name" value="Lipocalin-like"/>
</dbReference>
<feature type="domain" description="Lipocalin-like" evidence="2">
    <location>
        <begin position="27"/>
        <end position="125"/>
    </location>
</feature>
<evidence type="ECO:0000259" key="2">
    <source>
        <dbReference type="Pfam" id="PF13648"/>
    </source>
</evidence>
<gene>
    <name evidence="3" type="ORF">ACFSUS_24655</name>
</gene>
<dbReference type="EMBL" id="JBHULN010000021">
    <property type="protein sequence ID" value="MFD2573850.1"/>
    <property type="molecule type" value="Genomic_DNA"/>
</dbReference>
<keyword evidence="1" id="KW-0732">Signal</keyword>
<sequence length="151" mass="16881">MKSPFLLLQIALVFTYATAHAQNVVSTWKRTAMLLTKANGKTTDELPELTKNMPCTAGITYTFVADGTLRVDVPESCGAMKKTIERMNKSGRWSVSGRKLRIVVPDKSLPDSDYDLTVSGNTMTWDFDYATNPQMPNPTKAKRLVIKYSRL</sequence>
<organism evidence="3 4">
    <name type="scientific">Spirosoma soli</name>
    <dbReference type="NCBI Taxonomy" id="1770529"/>
    <lineage>
        <taxon>Bacteria</taxon>
        <taxon>Pseudomonadati</taxon>
        <taxon>Bacteroidota</taxon>
        <taxon>Cytophagia</taxon>
        <taxon>Cytophagales</taxon>
        <taxon>Cytophagaceae</taxon>
        <taxon>Spirosoma</taxon>
    </lineage>
</organism>
<proteinExistence type="predicted"/>
<accession>A0ABW5M9Y0</accession>
<evidence type="ECO:0000313" key="3">
    <source>
        <dbReference type="EMBL" id="MFD2573850.1"/>
    </source>
</evidence>